<evidence type="ECO:0000256" key="5">
    <source>
        <dbReference type="SAM" id="Phobius"/>
    </source>
</evidence>
<dbReference type="GO" id="GO:0016020">
    <property type="term" value="C:membrane"/>
    <property type="evidence" value="ECO:0007669"/>
    <property type="project" value="UniProtKB-SubCell"/>
</dbReference>
<keyword evidence="5" id="KW-1133">Transmembrane helix</keyword>
<keyword evidence="8" id="KW-1185">Reference proteome</keyword>
<evidence type="ECO:0000256" key="4">
    <source>
        <dbReference type="ARBA" id="ARBA00023180"/>
    </source>
</evidence>
<dbReference type="GO" id="GO:0005911">
    <property type="term" value="C:cell-cell junction"/>
    <property type="evidence" value="ECO:0000318"/>
    <property type="project" value="GO_Central"/>
</dbReference>
<dbReference type="SMART" id="SM00408">
    <property type="entry name" value="IGc2"/>
    <property type="match status" value="1"/>
</dbReference>
<dbReference type="Bgee" id="ENSOANG00000037200">
    <property type="expression patterns" value="Expressed in heart and 7 other cell types or tissues"/>
</dbReference>
<feature type="transmembrane region" description="Helical" evidence="5">
    <location>
        <begin position="415"/>
        <end position="436"/>
    </location>
</feature>
<dbReference type="InterPro" id="IPR013783">
    <property type="entry name" value="Ig-like_fold"/>
</dbReference>
<organism evidence="7 8">
    <name type="scientific">Ornithorhynchus anatinus</name>
    <name type="common">Duckbill platypus</name>
    <dbReference type="NCBI Taxonomy" id="9258"/>
    <lineage>
        <taxon>Eukaryota</taxon>
        <taxon>Metazoa</taxon>
        <taxon>Chordata</taxon>
        <taxon>Craniata</taxon>
        <taxon>Vertebrata</taxon>
        <taxon>Euteleostomi</taxon>
        <taxon>Mammalia</taxon>
        <taxon>Monotremata</taxon>
        <taxon>Ornithorhynchidae</taxon>
        <taxon>Ornithorhynchus</taxon>
    </lineage>
</organism>
<dbReference type="SUPFAM" id="SSF103473">
    <property type="entry name" value="MFS general substrate transporter"/>
    <property type="match status" value="1"/>
</dbReference>
<evidence type="ECO:0000259" key="6">
    <source>
        <dbReference type="PROSITE" id="PS50835"/>
    </source>
</evidence>
<dbReference type="InterPro" id="IPR013098">
    <property type="entry name" value="Ig_I-set"/>
</dbReference>
<reference evidence="7" key="3">
    <citation type="submission" date="2025-09" db="UniProtKB">
        <authorList>
            <consortium name="Ensembl"/>
        </authorList>
    </citation>
    <scope>IDENTIFICATION</scope>
    <source>
        <strain evidence="7">Glennie</strain>
    </source>
</reference>
<dbReference type="AlphaFoldDB" id="A0A6I8NCU2"/>
<keyword evidence="4" id="KW-0325">Glycoprotein</keyword>
<dbReference type="GeneTree" id="ENSGT00940000159186"/>
<dbReference type="GO" id="GO:0006955">
    <property type="term" value="P:immune response"/>
    <property type="evidence" value="ECO:0000318"/>
    <property type="project" value="GO_Central"/>
</dbReference>
<feature type="transmembrane region" description="Helical" evidence="5">
    <location>
        <begin position="333"/>
        <end position="356"/>
    </location>
</feature>
<protein>
    <recommendedName>
        <fullName evidence="6">Ig-like domain-containing protein</fullName>
    </recommendedName>
</protein>
<dbReference type="PANTHER" id="PTHR12080">
    <property type="entry name" value="SIGNALING LYMPHOCYTIC ACTIVATION MOLECULE"/>
    <property type="match status" value="1"/>
</dbReference>
<keyword evidence="3 5" id="KW-0472">Membrane</keyword>
<dbReference type="InterPro" id="IPR003599">
    <property type="entry name" value="Ig_sub"/>
</dbReference>
<gene>
    <name evidence="7" type="primary">LOC103171088</name>
</gene>
<dbReference type="InterPro" id="IPR015631">
    <property type="entry name" value="CD2/SLAM_rcpt"/>
</dbReference>
<comment type="subcellular location">
    <subcellularLocation>
        <location evidence="1">Membrane</location>
        <topology evidence="1">Multi-pass membrane protein</topology>
    </subcellularLocation>
</comment>
<dbReference type="InterPro" id="IPR003598">
    <property type="entry name" value="Ig_sub2"/>
</dbReference>
<dbReference type="InterPro" id="IPR036259">
    <property type="entry name" value="MFS_trans_sf"/>
</dbReference>
<evidence type="ECO:0000256" key="2">
    <source>
        <dbReference type="ARBA" id="ARBA00022729"/>
    </source>
</evidence>
<dbReference type="Gene3D" id="2.60.40.10">
    <property type="entry name" value="Immunoglobulins"/>
    <property type="match status" value="2"/>
</dbReference>
<dbReference type="InterPro" id="IPR007110">
    <property type="entry name" value="Ig-like_dom"/>
</dbReference>
<evidence type="ECO:0000256" key="3">
    <source>
        <dbReference type="ARBA" id="ARBA00023136"/>
    </source>
</evidence>
<keyword evidence="5" id="KW-0812">Transmembrane</keyword>
<sequence length="463" mass="51093">MNEWTNECSDSMPAGSSTQYIFKLPKMTASAGDLSRLSPLLLLLLLLQTKLPGTVLLPAPQKPLKAEERKAAAVGSSVLFLAPDIPSTIEIIQWEFINSLPLHVIVEYNSRDRSITVYPPFNDRVHFSPSNGSLVLNNVQKNDSGIYKAVINLDEQKARKTKLDVLEPVSLIQVRSSTRRAGSVIELSCGAKGDSIDSFEWKKDGQPLPAERCYQLPGNRSVLFIMEGKKLDCGIFSCNASNEISWLESSLSLIIEGISPSLHLVQNLCATTLILVVVVGAGFIVHHYQVETHGSDERVIRYFICIHGLLALSAILLFSAAVKWMEEKGPSAVFILLTLALIGVAVVAFTMFMVGACHPEKFPQLQTKKSTHIILDFITRGGVILLLASACFLITNIQELQEEGCSQHGNLATAFVITSVVMLVVACLVLLLCLQWNHRKIKNLRRERRRSQRETEEDEATGS</sequence>
<dbReference type="PROSITE" id="PS50835">
    <property type="entry name" value="IG_LIKE"/>
    <property type="match status" value="1"/>
</dbReference>
<reference evidence="7 8" key="1">
    <citation type="journal article" date="2008" name="Nature">
        <title>Genome analysis of the platypus reveals unique signatures of evolution.</title>
        <authorList>
            <person name="Warren W.C."/>
            <person name="Hillier L.W."/>
            <person name="Marshall Graves J.A."/>
            <person name="Birney E."/>
            <person name="Ponting C.P."/>
            <person name="Grutzner F."/>
            <person name="Belov K."/>
            <person name="Miller W."/>
            <person name="Clarke L."/>
            <person name="Chinwalla A.T."/>
            <person name="Yang S.P."/>
            <person name="Heger A."/>
            <person name="Locke D.P."/>
            <person name="Miethke P."/>
            <person name="Waters P.D."/>
            <person name="Veyrunes F."/>
            <person name="Fulton L."/>
            <person name="Fulton B."/>
            <person name="Graves T."/>
            <person name="Wallis J."/>
            <person name="Puente X.S."/>
            <person name="Lopez-Otin C."/>
            <person name="Ordonez G.R."/>
            <person name="Eichler E.E."/>
            <person name="Chen L."/>
            <person name="Cheng Z."/>
            <person name="Deakin J.E."/>
            <person name="Alsop A."/>
            <person name="Thompson K."/>
            <person name="Kirby P."/>
            <person name="Papenfuss A.T."/>
            <person name="Wakefield M.J."/>
            <person name="Olender T."/>
            <person name="Lancet D."/>
            <person name="Huttley G.A."/>
            <person name="Smit A.F."/>
            <person name="Pask A."/>
            <person name="Temple-Smith P."/>
            <person name="Batzer M.A."/>
            <person name="Walker J.A."/>
            <person name="Konkel M.K."/>
            <person name="Harris R.S."/>
            <person name="Whittington C.M."/>
            <person name="Wong E.S."/>
            <person name="Gemmell N.J."/>
            <person name="Buschiazzo E."/>
            <person name="Vargas Jentzsch I.M."/>
            <person name="Merkel A."/>
            <person name="Schmitz J."/>
            <person name="Zemann A."/>
            <person name="Churakov G."/>
            <person name="Kriegs J.O."/>
            <person name="Brosius J."/>
            <person name="Murchison E.P."/>
            <person name="Sachidanandam R."/>
            <person name="Smith C."/>
            <person name="Hannon G.J."/>
            <person name="Tsend-Ayush E."/>
            <person name="McMillan D."/>
            <person name="Attenborough R."/>
            <person name="Rens W."/>
            <person name="Ferguson-Smith M."/>
            <person name="Lefevre C.M."/>
            <person name="Sharp J.A."/>
            <person name="Nicholas K.R."/>
            <person name="Ray D.A."/>
            <person name="Kube M."/>
            <person name="Reinhardt R."/>
            <person name="Pringle T.H."/>
            <person name="Taylor J."/>
            <person name="Jones R.C."/>
            <person name="Nixon B."/>
            <person name="Dacheux J.L."/>
            <person name="Niwa H."/>
            <person name="Sekita Y."/>
            <person name="Huang X."/>
            <person name="Stark A."/>
            <person name="Kheradpour P."/>
            <person name="Kellis M."/>
            <person name="Flicek P."/>
            <person name="Chen Y."/>
            <person name="Webber C."/>
            <person name="Hardison R."/>
            <person name="Nelson J."/>
            <person name="Hallsworth-Pepin K."/>
            <person name="Delehaunty K."/>
            <person name="Markovic C."/>
            <person name="Minx P."/>
            <person name="Feng Y."/>
            <person name="Kremitzki C."/>
            <person name="Mitreva M."/>
            <person name="Glasscock J."/>
            <person name="Wylie T."/>
            <person name="Wohldmann P."/>
            <person name="Thiru P."/>
            <person name="Nhan M.N."/>
            <person name="Pohl C.S."/>
            <person name="Smith S.M."/>
            <person name="Hou S."/>
            <person name="Nefedov M."/>
            <person name="de Jong P.J."/>
            <person name="Renfree M.B."/>
            <person name="Mardis E.R."/>
            <person name="Wilson R.K."/>
        </authorList>
    </citation>
    <scope>NUCLEOTIDE SEQUENCE [LARGE SCALE GENOMIC DNA]</scope>
    <source>
        <strain evidence="7 8">Glennie</strain>
    </source>
</reference>
<reference evidence="7" key="2">
    <citation type="submission" date="2025-08" db="UniProtKB">
        <authorList>
            <consortium name="Ensembl"/>
        </authorList>
    </citation>
    <scope>IDENTIFICATION</scope>
    <source>
        <strain evidence="7">Glennie</strain>
    </source>
</reference>
<evidence type="ECO:0000313" key="8">
    <source>
        <dbReference type="Proteomes" id="UP000002279"/>
    </source>
</evidence>
<dbReference type="InParanoid" id="A0A6I8NCU2"/>
<dbReference type="SUPFAM" id="SSF48726">
    <property type="entry name" value="Immunoglobulin"/>
    <property type="match status" value="2"/>
</dbReference>
<dbReference type="Pfam" id="PF07679">
    <property type="entry name" value="I-set"/>
    <property type="match status" value="1"/>
</dbReference>
<evidence type="ECO:0000256" key="1">
    <source>
        <dbReference type="ARBA" id="ARBA00004141"/>
    </source>
</evidence>
<name>A0A6I8NCU2_ORNAN</name>
<dbReference type="OMA" id="NASMSEY"/>
<feature type="transmembrane region" description="Helical" evidence="5">
    <location>
        <begin position="377"/>
        <end position="395"/>
    </location>
</feature>
<proteinExistence type="predicted"/>
<dbReference type="PANTHER" id="PTHR12080:SF59">
    <property type="entry name" value="HEPATIC AND GLIAL CELL ADHESION MOLECULE"/>
    <property type="match status" value="1"/>
</dbReference>
<feature type="domain" description="Ig-like" evidence="6">
    <location>
        <begin position="168"/>
        <end position="252"/>
    </location>
</feature>
<feature type="transmembrane region" description="Helical" evidence="5">
    <location>
        <begin position="264"/>
        <end position="288"/>
    </location>
</feature>
<dbReference type="Proteomes" id="UP000002279">
    <property type="component" value="Chromosome 6"/>
</dbReference>
<dbReference type="Ensembl" id="ENSOANT00000049516.1">
    <property type="protein sequence ID" value="ENSOANP00000039038.1"/>
    <property type="gene ID" value="ENSOANG00000037200.1"/>
</dbReference>
<evidence type="ECO:0000313" key="7">
    <source>
        <dbReference type="Ensembl" id="ENSOANP00000039038.1"/>
    </source>
</evidence>
<keyword evidence="2" id="KW-0732">Signal</keyword>
<feature type="transmembrane region" description="Helical" evidence="5">
    <location>
        <begin position="300"/>
        <end position="321"/>
    </location>
</feature>
<dbReference type="SMART" id="SM00409">
    <property type="entry name" value="IG"/>
    <property type="match status" value="2"/>
</dbReference>
<dbReference type="InterPro" id="IPR036179">
    <property type="entry name" value="Ig-like_dom_sf"/>
</dbReference>
<accession>A0A6I8NCU2</accession>